<proteinExistence type="predicted"/>
<dbReference type="EMBL" id="LIXN01000009">
    <property type="protein sequence ID" value="KQH82221.1"/>
    <property type="molecule type" value="Genomic_DNA"/>
</dbReference>
<feature type="compositionally biased region" description="Polar residues" evidence="1">
    <location>
        <begin position="182"/>
        <end position="192"/>
    </location>
</feature>
<dbReference type="AlphaFoldDB" id="A0A0Q2QQI8"/>
<dbReference type="PATRIC" id="fig|277988.4.peg.1325"/>
<protein>
    <submittedName>
        <fullName evidence="2">Uncharacterized protein</fullName>
    </submittedName>
</protein>
<organism evidence="2 3">
    <name type="scientific">Thermococcus thioreducens</name>
    <dbReference type="NCBI Taxonomy" id="277988"/>
    <lineage>
        <taxon>Archaea</taxon>
        <taxon>Methanobacteriati</taxon>
        <taxon>Methanobacteriota</taxon>
        <taxon>Thermococci</taxon>
        <taxon>Thermococcales</taxon>
        <taxon>Thermococcaceae</taxon>
        <taxon>Thermococcus</taxon>
    </lineage>
</organism>
<gene>
    <name evidence="2" type="ORF">AMR53_06325</name>
</gene>
<comment type="caution">
    <text evidence="2">The sequence shown here is derived from an EMBL/GenBank/DDBJ whole genome shotgun (WGS) entry which is preliminary data.</text>
</comment>
<evidence type="ECO:0000256" key="1">
    <source>
        <dbReference type="SAM" id="MobiDB-lite"/>
    </source>
</evidence>
<evidence type="ECO:0000313" key="2">
    <source>
        <dbReference type="EMBL" id="KQH82221.1"/>
    </source>
</evidence>
<dbReference type="RefSeq" id="WP_055429451.1">
    <property type="nucleotide sequence ID" value="NZ_LIXN01000009.1"/>
</dbReference>
<reference evidence="2 3" key="1">
    <citation type="submission" date="2015-08" db="EMBL/GenBank/DDBJ databases">
        <title>Thermococcus thioreducens DSM 14981 genome sequencing.</title>
        <authorList>
            <person name="Hong S.-J."/>
            <person name="Kim M.-C."/>
            <person name="Shin J.-H."/>
        </authorList>
    </citation>
    <scope>NUCLEOTIDE SEQUENCE [LARGE SCALE GENOMIC DNA]</scope>
    <source>
        <strain evidence="2 3">DSM 14981</strain>
    </source>
</reference>
<dbReference type="Proteomes" id="UP000051862">
    <property type="component" value="Unassembled WGS sequence"/>
</dbReference>
<sequence>MEYLNWAGTLIPWGQQDGLVQADASSPITTLNWNYGNSNPQYIMGQWEILNATVTSTSVDFSQVLFLTWNGARWVLSASPSTGIPAYAQSTSSYTITVTSDGRILLGQWSGGPTRVDFVFVRKYVSPEPTYTLGNVYYHLTFVPKPPATSTTGASVASTGIPTIATIGKSAPVALPIEGQTSGEKTIPQLQNETDETRGQSNTTERIKELARNANLTLPSDGP</sequence>
<name>A0A0Q2QQI8_9EURY</name>
<accession>A0A0Q2QQI8</accession>
<evidence type="ECO:0000313" key="3">
    <source>
        <dbReference type="Proteomes" id="UP000051862"/>
    </source>
</evidence>
<feature type="region of interest" description="Disordered" evidence="1">
    <location>
        <begin position="182"/>
        <end position="205"/>
    </location>
</feature>